<organism evidence="1">
    <name type="scientific">Spongospora subterranea</name>
    <dbReference type="NCBI Taxonomy" id="70186"/>
    <lineage>
        <taxon>Eukaryota</taxon>
        <taxon>Sar</taxon>
        <taxon>Rhizaria</taxon>
        <taxon>Endomyxa</taxon>
        <taxon>Phytomyxea</taxon>
        <taxon>Plasmodiophorida</taxon>
        <taxon>Plasmodiophoridae</taxon>
        <taxon>Spongospora</taxon>
    </lineage>
</organism>
<evidence type="ECO:0000313" key="1">
    <source>
        <dbReference type="EMBL" id="CRZ03683.1"/>
    </source>
</evidence>
<accession>A0A0H5QNT8</accession>
<name>A0A0H5QNT8_9EUKA</name>
<dbReference type="EMBL" id="HACM01003241">
    <property type="protein sequence ID" value="CRZ03683.1"/>
    <property type="molecule type" value="Transcribed_RNA"/>
</dbReference>
<proteinExistence type="predicted"/>
<reference evidence="1" key="1">
    <citation type="submission" date="2015-04" db="EMBL/GenBank/DDBJ databases">
        <title>The genome sequence of the plant pathogenic Rhizarian Plasmodiophora brassicae reveals insights in its biotrophic life cycle and the origin of chitin synthesis.</title>
        <authorList>
            <person name="Schwelm A."/>
            <person name="Fogelqvist J."/>
            <person name="Knaust A."/>
            <person name="Julke S."/>
            <person name="Lilja T."/>
            <person name="Dhandapani V."/>
            <person name="Bonilla-Rosso G."/>
            <person name="Karlsson M."/>
            <person name="Shevchenko A."/>
            <person name="Choi S.R."/>
            <person name="Kim H.G."/>
            <person name="Park J.Y."/>
            <person name="Lim Y.P."/>
            <person name="Ludwig-Muller J."/>
            <person name="Dixelius C."/>
        </authorList>
    </citation>
    <scope>NUCLEOTIDE SEQUENCE</scope>
    <source>
        <tissue evidence="1">Potato root galls</tissue>
    </source>
</reference>
<sequence length="112" mass="12632">MSISTTHFKNLSTSNLDWTSTTKISFPKFLCPLILENTFKMKLPLKKYPPQLLSLQAEAAVPFFLGAASVPSLKLVLNLRGTLRRYLMRPVPVVFLRIAFTLQLYDLFLAAG</sequence>
<protein>
    <submittedName>
        <fullName evidence="1">Uncharacterized protein</fullName>
    </submittedName>
</protein>
<dbReference type="AlphaFoldDB" id="A0A0H5QNT8"/>